<name>A0A8S5LJJ7_9CAUD</name>
<dbReference type="SUPFAM" id="SSF46689">
    <property type="entry name" value="Homeodomain-like"/>
    <property type="match status" value="1"/>
</dbReference>
<reference evidence="3" key="1">
    <citation type="journal article" date="2021" name="Proc. Natl. Acad. Sci. U.S.A.">
        <title>A Catalog of Tens of Thousands of Viruses from Human Metagenomes Reveals Hidden Associations with Chronic Diseases.</title>
        <authorList>
            <person name="Tisza M.J."/>
            <person name="Buck C.B."/>
        </authorList>
    </citation>
    <scope>NUCLEOTIDE SEQUENCE</scope>
    <source>
        <strain evidence="3">Ct6F13</strain>
    </source>
</reference>
<proteinExistence type="predicted"/>
<dbReference type="EMBL" id="BK015859">
    <property type="protein sequence ID" value="DAD70000.1"/>
    <property type="molecule type" value="Genomic_DNA"/>
</dbReference>
<accession>A0A8S5LJJ7</accession>
<dbReference type="InterPro" id="IPR024978">
    <property type="entry name" value="Homeodomain_phBC6A51-type"/>
</dbReference>
<evidence type="ECO:0000259" key="2">
    <source>
        <dbReference type="Pfam" id="PF13022"/>
    </source>
</evidence>
<dbReference type="Gene3D" id="1.10.10.60">
    <property type="entry name" value="Homeodomain-like"/>
    <property type="match status" value="1"/>
</dbReference>
<evidence type="ECO:0000256" key="1">
    <source>
        <dbReference type="SAM" id="MobiDB-lite"/>
    </source>
</evidence>
<feature type="domain" description="Homeodomain phBC6A51-type" evidence="2">
    <location>
        <begin position="5"/>
        <end position="65"/>
    </location>
</feature>
<protein>
    <submittedName>
        <fullName evidence="3">Helix-turn-helix of insertion element transposase</fullName>
    </submittedName>
</protein>
<dbReference type="InterPro" id="IPR009057">
    <property type="entry name" value="Homeodomain-like_sf"/>
</dbReference>
<organism evidence="3">
    <name type="scientific">Myoviridae sp. ct6F13</name>
    <dbReference type="NCBI Taxonomy" id="2827602"/>
    <lineage>
        <taxon>Viruses</taxon>
        <taxon>Duplodnaviria</taxon>
        <taxon>Heunggongvirae</taxon>
        <taxon>Uroviricota</taxon>
        <taxon>Caudoviricetes</taxon>
    </lineage>
</organism>
<sequence>MFYLLTENQIQAIDYLLSGTLTKADIAKRVGISTRTLYRWEKDEEFKAELDKCRNHLKNKATNRIVNETNSLVDVMLDLAYKSSDQRVKYNATKYLLDRSLGVPTAAKEDISDSGNSDKNKDSNQLKKELEDIKNLKVIK</sequence>
<evidence type="ECO:0000313" key="3">
    <source>
        <dbReference type="EMBL" id="DAD70000.1"/>
    </source>
</evidence>
<dbReference type="Pfam" id="PF13022">
    <property type="entry name" value="HTH_Tnp_1_2"/>
    <property type="match status" value="1"/>
</dbReference>
<feature type="region of interest" description="Disordered" evidence="1">
    <location>
        <begin position="107"/>
        <end position="127"/>
    </location>
</feature>